<dbReference type="EMBL" id="JABSTQ010010584">
    <property type="protein sequence ID" value="KAG0419721.1"/>
    <property type="molecule type" value="Genomic_DNA"/>
</dbReference>
<organism evidence="1 2">
    <name type="scientific">Ixodes persulcatus</name>
    <name type="common">Taiga tick</name>
    <dbReference type="NCBI Taxonomy" id="34615"/>
    <lineage>
        <taxon>Eukaryota</taxon>
        <taxon>Metazoa</taxon>
        <taxon>Ecdysozoa</taxon>
        <taxon>Arthropoda</taxon>
        <taxon>Chelicerata</taxon>
        <taxon>Arachnida</taxon>
        <taxon>Acari</taxon>
        <taxon>Parasitiformes</taxon>
        <taxon>Ixodida</taxon>
        <taxon>Ixodoidea</taxon>
        <taxon>Ixodidae</taxon>
        <taxon>Ixodinae</taxon>
        <taxon>Ixodes</taxon>
    </lineage>
</organism>
<name>A0AC60PI88_IXOPE</name>
<gene>
    <name evidence="1" type="ORF">HPB47_003921</name>
</gene>
<evidence type="ECO:0000313" key="1">
    <source>
        <dbReference type="EMBL" id="KAG0419721.1"/>
    </source>
</evidence>
<keyword evidence="2" id="KW-1185">Reference proteome</keyword>
<protein>
    <submittedName>
        <fullName evidence="1">Uncharacterized protein</fullName>
    </submittedName>
</protein>
<proteinExistence type="predicted"/>
<dbReference type="Proteomes" id="UP000805193">
    <property type="component" value="Unassembled WGS sequence"/>
</dbReference>
<sequence length="250" mass="28706">MRIGCGYPRVRIHFAEAARERAATVECQEKNFPSLKASMMKSGDEPCMSLLEHWTNCWNTGSIPWQREHLYPLLVKHEDVILAGKQDAQVYIPMSGKAPELKWFYDKGHRVVGVEFVEWVARDSLVDIGIPFEEAECPVLKCKIFQTPDKRFRIFVCSVLDFNKSCAGEMDIVWDKGALSSIKEWDRDRYVAVMKSLLAPNFSYGLWSVVYDGQTSRGEGMKVRLVDKEAPKIFDFCTSPITDHLWQLTE</sequence>
<comment type="caution">
    <text evidence="1">The sequence shown here is derived from an EMBL/GenBank/DDBJ whole genome shotgun (WGS) entry which is preliminary data.</text>
</comment>
<reference evidence="1 2" key="1">
    <citation type="journal article" date="2020" name="Cell">
        <title>Large-Scale Comparative Analyses of Tick Genomes Elucidate Their Genetic Diversity and Vector Capacities.</title>
        <authorList>
            <consortium name="Tick Genome and Microbiome Consortium (TIGMIC)"/>
            <person name="Jia N."/>
            <person name="Wang J."/>
            <person name="Shi W."/>
            <person name="Du L."/>
            <person name="Sun Y."/>
            <person name="Zhan W."/>
            <person name="Jiang J.F."/>
            <person name="Wang Q."/>
            <person name="Zhang B."/>
            <person name="Ji P."/>
            <person name="Bell-Sakyi L."/>
            <person name="Cui X.M."/>
            <person name="Yuan T.T."/>
            <person name="Jiang B.G."/>
            <person name="Yang W.F."/>
            <person name="Lam T.T."/>
            <person name="Chang Q.C."/>
            <person name="Ding S.J."/>
            <person name="Wang X.J."/>
            <person name="Zhu J.G."/>
            <person name="Ruan X.D."/>
            <person name="Zhao L."/>
            <person name="Wei J.T."/>
            <person name="Ye R.Z."/>
            <person name="Que T.C."/>
            <person name="Du C.H."/>
            <person name="Zhou Y.H."/>
            <person name="Cheng J.X."/>
            <person name="Dai P.F."/>
            <person name="Guo W.B."/>
            <person name="Han X.H."/>
            <person name="Huang E.J."/>
            <person name="Li L.F."/>
            <person name="Wei W."/>
            <person name="Gao Y.C."/>
            <person name="Liu J.Z."/>
            <person name="Shao H.Z."/>
            <person name="Wang X."/>
            <person name="Wang C.C."/>
            <person name="Yang T.C."/>
            <person name="Huo Q.B."/>
            <person name="Li W."/>
            <person name="Chen H.Y."/>
            <person name="Chen S.E."/>
            <person name="Zhou L.G."/>
            <person name="Ni X.B."/>
            <person name="Tian J.H."/>
            <person name="Sheng Y."/>
            <person name="Liu T."/>
            <person name="Pan Y.S."/>
            <person name="Xia L.Y."/>
            <person name="Li J."/>
            <person name="Zhao F."/>
            <person name="Cao W.C."/>
        </authorList>
    </citation>
    <scope>NUCLEOTIDE SEQUENCE [LARGE SCALE GENOMIC DNA]</scope>
    <source>
        <strain evidence="1">Iper-2018</strain>
    </source>
</reference>
<evidence type="ECO:0000313" key="2">
    <source>
        <dbReference type="Proteomes" id="UP000805193"/>
    </source>
</evidence>
<accession>A0AC60PI88</accession>